<proteinExistence type="predicted"/>
<feature type="compositionally biased region" description="Basic residues" evidence="2">
    <location>
        <begin position="1456"/>
        <end position="1467"/>
    </location>
</feature>
<keyword evidence="1" id="KW-0233">DNA recombination</keyword>
<feature type="region of interest" description="Disordered" evidence="2">
    <location>
        <begin position="207"/>
        <end position="247"/>
    </location>
</feature>
<evidence type="ECO:0000313" key="4">
    <source>
        <dbReference type="Proteomes" id="UP000301751"/>
    </source>
</evidence>
<organism evidence="3 4">
    <name type="scientific">Pseudaquabacterium pictum</name>
    <dbReference type="NCBI Taxonomy" id="2315236"/>
    <lineage>
        <taxon>Bacteria</taxon>
        <taxon>Pseudomonadati</taxon>
        <taxon>Pseudomonadota</taxon>
        <taxon>Betaproteobacteria</taxon>
        <taxon>Burkholderiales</taxon>
        <taxon>Sphaerotilaceae</taxon>
        <taxon>Pseudaquabacterium</taxon>
    </lineage>
</organism>
<dbReference type="Gene3D" id="1.10.443.10">
    <property type="entry name" value="Intergrase catalytic core"/>
    <property type="match status" value="1"/>
</dbReference>
<dbReference type="RefSeq" id="WP_137735368.1">
    <property type="nucleotide sequence ID" value="NZ_BJCL01000018.1"/>
</dbReference>
<feature type="compositionally biased region" description="Polar residues" evidence="2">
    <location>
        <begin position="218"/>
        <end position="227"/>
    </location>
</feature>
<dbReference type="SUPFAM" id="SSF56349">
    <property type="entry name" value="DNA breaking-rejoining enzymes"/>
    <property type="match status" value="1"/>
</dbReference>
<dbReference type="GO" id="GO:0003677">
    <property type="term" value="F:DNA binding"/>
    <property type="evidence" value="ECO:0007669"/>
    <property type="project" value="InterPro"/>
</dbReference>
<evidence type="ECO:0000256" key="1">
    <source>
        <dbReference type="ARBA" id="ARBA00023172"/>
    </source>
</evidence>
<evidence type="ECO:0000256" key="2">
    <source>
        <dbReference type="SAM" id="MobiDB-lite"/>
    </source>
</evidence>
<evidence type="ECO:0000313" key="3">
    <source>
        <dbReference type="EMBL" id="GCL65671.1"/>
    </source>
</evidence>
<feature type="region of interest" description="Disordered" evidence="2">
    <location>
        <begin position="1449"/>
        <end position="1489"/>
    </location>
</feature>
<dbReference type="Proteomes" id="UP000301751">
    <property type="component" value="Unassembled WGS sequence"/>
</dbReference>
<gene>
    <name evidence="3" type="ORF">AQPW35_47520</name>
</gene>
<dbReference type="OrthoDB" id="8811403at2"/>
<name>A0A480AW98_9BURK</name>
<dbReference type="InterPro" id="IPR011010">
    <property type="entry name" value="DNA_brk_join_enz"/>
</dbReference>
<protein>
    <submittedName>
        <fullName evidence="3">Uncharacterized protein</fullName>
    </submittedName>
</protein>
<dbReference type="EMBL" id="BJCL01000018">
    <property type="protein sequence ID" value="GCL65671.1"/>
    <property type="molecule type" value="Genomic_DNA"/>
</dbReference>
<keyword evidence="4" id="KW-1185">Reference proteome</keyword>
<reference evidence="4" key="1">
    <citation type="submission" date="2019-03" db="EMBL/GenBank/DDBJ databases">
        <title>Aquabacterium pictum sp.nov., the first bacteriochlorophyll a-containing freshwater bacterium in the genus Aquabacterium of the class Betaproteobacteria.</title>
        <authorList>
            <person name="Hirose S."/>
            <person name="Tank M."/>
            <person name="Hara E."/>
            <person name="Tamaki H."/>
            <person name="Takaichi S."/>
            <person name="Haruta S."/>
            <person name="Hanada S."/>
        </authorList>
    </citation>
    <scope>NUCLEOTIDE SEQUENCE [LARGE SCALE GENOMIC DNA]</scope>
    <source>
        <strain evidence="4">W35</strain>
    </source>
</reference>
<dbReference type="GO" id="GO:0006310">
    <property type="term" value="P:DNA recombination"/>
    <property type="evidence" value="ECO:0007669"/>
    <property type="project" value="UniProtKB-KW"/>
</dbReference>
<sequence length="1707" mass="187222">MAKREHLSMRKPAPAWLNDIVPNAAHRHWGHQLAVALDLEVDGQGASTGFELTAFAMGRHGAAIGIKELIDAALVPAAMAAAARASITYPLLGKPGDLPPDSTTLVLERLDSRLRRCDATFPGATAVFSILLRNAIRGKHHIGRATVQRMASMAGACLADGKPADRERWRALARLQPLDLRSLEEFIKLHGEGEPVTLARTLHKALANKKPSPLPLETANQPGSGKDNTPPLPFAPGTAPGQPTKKTVVLTGPSWAALHSAASYAGMAETFNLELDHARIDVSEQALIGAACRKVLRGADDAALIDSALLQSVAEVLNCDHDNSLELALTPELGEDTWYCADLHCILQDRRARRGLSTDPSRREWEAVYVYPEAVDRIELLLKRKPDAKRFWHLMPHRKQEELVQATAAWVKSLTDTAHPATPGRAVHSACLAYRKAGATDTEIAAIARAPAAASSSSGNYYAPNPQRHHQLACAAFELLGRERPPLVGPSPLLAPLDVPDDEDLRIEWQQLRDWVRTRFEALDTAGIAEVATLVTEAMAACRKAYELLSAARDQVRQHPRVVDVKSSDDWHFDSDKDTVINSDRLQAITSELVELIRVALLLRQKARDRLRTLGVTGDAMPAALAKMTPDTPLFCQLRALPTKSGLRLVVGVLKEAHMKALSQRWHGPLNMGRRYWVGQAAEHGKWLDEQALTGHGRGLKHLGSHCLSMSVKRLLDSAKHLVTATLQRLALPAFGEGIVGTPEPIIVPVDLRSVDRRRNRETRPTDTPQHYAEWRTPGFIAAVKSLRPYVGKNSGLSGAARALLGLIVVQGIHHSADVREAWRSLREQWRKKGSVWIDWIRHSGQPIEMQLLAPVRLAADEVKDANDWPSLAEVETELCAWLVARNAEHPLRPVNWPNKPNATITALCWLMAHWVRVHAPAFLSLAYDPDLMTATLDRRSLDLLQHREAPGKALKLRSFGSRLSKARPEAIGKESLLWIQTEVGLVAKSERRLGERQKRAKKVQQALADTVSAADHDTPPESANETAEQQAQRWAYQAEEIERGLLKTAPRSLMSAKAQMVLVYLDLEAILTRARHKDANAPGTWYDYVSAARTQLEDKWPVSADPTQIQGRRWCKISRKILARLPADTDITHQARCKAWRRMLTVLSSHPAYAAAAAALDQSGTPAGPAKYIASAASALWPRRLVPAIQAGVDELFGNEPLAGPQAHVLLSLLLDAGPRRSQACGIQLADLAKDGRWFERFPSGHNRKKTDLSIGRSLLKPATAADMLALRALMQSLRPTPDYFFVPDALDDSLTYAQTLLDAIQDIARNKIGSEWVVIHSARGSAAMELFAPGWEGHIEALAQAPFQLADALAIVTALEGDGPDHMAKVLCSLGHASHKTFTRRYGTCWPLWYAASMRALLSDIELDPQLIRKMPHLADDTQRSHALGRRRWARCNSPEGIPSDDWDWPLSHHFSKRTPGRKPKPAQAAPKRSLNAPGGNGAQPALRPAELSSFNSLLNYLVHRHLGLGRVAAAKGAEIGLDVAAWLDVCEGAPPAKPAGEVIDQPGAESSKDRIAEEKEPKNSLTFAMNQLNSSDGQALIAALATASPWWWWPLAALLEDSAKAPPVTKALVVRLRDLLPSSLAVDVTLSAEYFDAALAESIKDLDRVHINDSSKVQRWRPRVRVAPEELNAAGDVDGQAAAMLTRLATLTLAICPYLTEYLK</sequence>
<comment type="caution">
    <text evidence="3">The sequence shown here is derived from an EMBL/GenBank/DDBJ whole genome shotgun (WGS) entry which is preliminary data.</text>
</comment>
<accession>A0A480AW98</accession>
<dbReference type="GO" id="GO:0015074">
    <property type="term" value="P:DNA integration"/>
    <property type="evidence" value="ECO:0007669"/>
    <property type="project" value="InterPro"/>
</dbReference>
<dbReference type="InterPro" id="IPR013762">
    <property type="entry name" value="Integrase-like_cat_sf"/>
</dbReference>
<feature type="region of interest" description="Disordered" evidence="2">
    <location>
        <begin position="1007"/>
        <end position="1030"/>
    </location>
</feature>